<keyword evidence="3" id="KW-0677">Repeat</keyword>
<dbReference type="GO" id="GO:0005615">
    <property type="term" value="C:extracellular space"/>
    <property type="evidence" value="ECO:0007669"/>
    <property type="project" value="TreeGrafter"/>
</dbReference>
<dbReference type="InterPro" id="IPR003591">
    <property type="entry name" value="Leu-rich_rpt_typical-subtyp"/>
</dbReference>
<evidence type="ECO:0000313" key="5">
    <source>
        <dbReference type="Proteomes" id="UP001186944"/>
    </source>
</evidence>
<dbReference type="AlphaFoldDB" id="A0AA88YBZ2"/>
<dbReference type="Proteomes" id="UP001186944">
    <property type="component" value="Unassembled WGS sequence"/>
</dbReference>
<dbReference type="InterPro" id="IPR032675">
    <property type="entry name" value="LRR_dom_sf"/>
</dbReference>
<sequence length="403" mass="46026">MNRTVSANCNNLNLTAVPNNLPISLASLSLSYNSIAIIENEDFYNLTFILHLDLSYNKLRFLQPNSFIRCQELRTLDLSHNDLFVNSTSLPMEIFQHLKRLQSLSLHGNAYPFFDYPDYFLGKLHLLEILRMDGIPVNFGAEFSNIENLRELHLNGNDGICILGNVTQDTFRSLNTTKLAVLDVTHCHIETVSKYAFSMLIHLSKLVLYEFKSGLSNLQNALTGLDMTNIAELYTSKIYKKPIPVTLNDEFRPLMNTSIQKLYITDSHLYDIRPEFIELLPRTIQELSFRDNIISKAKFLQKMSMLNSLIKVDISFQRQYTMTDQITASSVFGIVQSHDDDVRLPPNLQIFVASHLKLGYGFVQGTSFKPNILRFLDLSCNELEVLGRRVGWTSQPPGPQFIS</sequence>
<evidence type="ECO:0000256" key="1">
    <source>
        <dbReference type="ARBA" id="ARBA00022614"/>
    </source>
</evidence>
<proteinExistence type="predicted"/>
<dbReference type="Pfam" id="PF13855">
    <property type="entry name" value="LRR_8"/>
    <property type="match status" value="1"/>
</dbReference>
<name>A0AA88YBZ2_PINIB</name>
<reference evidence="4" key="1">
    <citation type="submission" date="2019-08" db="EMBL/GenBank/DDBJ databases">
        <title>The improved chromosome-level genome for the pearl oyster Pinctada fucata martensii using PacBio sequencing and Hi-C.</title>
        <authorList>
            <person name="Zheng Z."/>
        </authorList>
    </citation>
    <scope>NUCLEOTIDE SEQUENCE</scope>
    <source>
        <strain evidence="4">ZZ-2019</strain>
        <tissue evidence="4">Adductor muscle</tissue>
    </source>
</reference>
<dbReference type="SUPFAM" id="SSF52058">
    <property type="entry name" value="L domain-like"/>
    <property type="match status" value="1"/>
</dbReference>
<dbReference type="GO" id="GO:0031012">
    <property type="term" value="C:extracellular matrix"/>
    <property type="evidence" value="ECO:0007669"/>
    <property type="project" value="TreeGrafter"/>
</dbReference>
<dbReference type="PROSITE" id="PS51450">
    <property type="entry name" value="LRR"/>
    <property type="match status" value="1"/>
</dbReference>
<keyword evidence="5" id="KW-1185">Reference proteome</keyword>
<accession>A0AA88YBZ2</accession>
<dbReference type="InterPro" id="IPR001611">
    <property type="entry name" value="Leu-rich_rpt"/>
</dbReference>
<dbReference type="PANTHER" id="PTHR24373">
    <property type="entry name" value="SLIT RELATED LEUCINE-RICH REPEAT NEURONAL PROTEIN"/>
    <property type="match status" value="1"/>
</dbReference>
<dbReference type="SMART" id="SM00369">
    <property type="entry name" value="LRR_TYP"/>
    <property type="match status" value="4"/>
</dbReference>
<protein>
    <submittedName>
        <fullName evidence="4">Uncharacterized protein</fullName>
    </submittedName>
</protein>
<dbReference type="Gene3D" id="3.80.10.10">
    <property type="entry name" value="Ribonuclease Inhibitor"/>
    <property type="match status" value="1"/>
</dbReference>
<comment type="caution">
    <text evidence="4">The sequence shown here is derived from an EMBL/GenBank/DDBJ whole genome shotgun (WGS) entry which is preliminary data.</text>
</comment>
<keyword evidence="2" id="KW-0732">Signal</keyword>
<keyword evidence="1" id="KW-0433">Leucine-rich repeat</keyword>
<dbReference type="EMBL" id="VSWD01000007">
    <property type="protein sequence ID" value="KAK3096903.1"/>
    <property type="molecule type" value="Genomic_DNA"/>
</dbReference>
<evidence type="ECO:0000256" key="2">
    <source>
        <dbReference type="ARBA" id="ARBA00022729"/>
    </source>
</evidence>
<evidence type="ECO:0000256" key="3">
    <source>
        <dbReference type="ARBA" id="ARBA00022737"/>
    </source>
</evidence>
<dbReference type="PANTHER" id="PTHR24373:SF385">
    <property type="entry name" value="GH01279P-RELATED"/>
    <property type="match status" value="1"/>
</dbReference>
<gene>
    <name evidence="4" type="ORF">FSP39_004602</name>
</gene>
<dbReference type="InterPro" id="IPR050328">
    <property type="entry name" value="Dev_Immune_Receptor"/>
</dbReference>
<organism evidence="4 5">
    <name type="scientific">Pinctada imbricata</name>
    <name type="common">Atlantic pearl-oyster</name>
    <name type="synonym">Pinctada martensii</name>
    <dbReference type="NCBI Taxonomy" id="66713"/>
    <lineage>
        <taxon>Eukaryota</taxon>
        <taxon>Metazoa</taxon>
        <taxon>Spiralia</taxon>
        <taxon>Lophotrochozoa</taxon>
        <taxon>Mollusca</taxon>
        <taxon>Bivalvia</taxon>
        <taxon>Autobranchia</taxon>
        <taxon>Pteriomorphia</taxon>
        <taxon>Pterioida</taxon>
        <taxon>Pterioidea</taxon>
        <taxon>Pteriidae</taxon>
        <taxon>Pinctada</taxon>
    </lineage>
</organism>
<evidence type="ECO:0000313" key="4">
    <source>
        <dbReference type="EMBL" id="KAK3096903.1"/>
    </source>
</evidence>